<keyword evidence="3" id="KW-1185">Reference proteome</keyword>
<feature type="compositionally biased region" description="Basic and acidic residues" evidence="1">
    <location>
        <begin position="80"/>
        <end position="98"/>
    </location>
</feature>
<evidence type="ECO:0008006" key="4">
    <source>
        <dbReference type="Google" id="ProtNLM"/>
    </source>
</evidence>
<comment type="caution">
    <text evidence="2">The sequence shown here is derived from an EMBL/GenBank/DDBJ whole genome shotgun (WGS) entry which is preliminary data.</text>
</comment>
<proteinExistence type="predicted"/>
<evidence type="ECO:0000256" key="1">
    <source>
        <dbReference type="SAM" id="MobiDB-lite"/>
    </source>
</evidence>
<evidence type="ECO:0000313" key="3">
    <source>
        <dbReference type="Proteomes" id="UP000822993"/>
    </source>
</evidence>
<protein>
    <recommendedName>
        <fullName evidence="4">Helix-turn-helix domain-containing protein</fullName>
    </recommendedName>
</protein>
<dbReference type="AlphaFoldDB" id="A0A9D5UKH3"/>
<feature type="region of interest" description="Disordered" evidence="1">
    <location>
        <begin position="49"/>
        <end position="98"/>
    </location>
</feature>
<gene>
    <name evidence="2" type="ORF">H9623_17950</name>
</gene>
<name>A0A9D5UKH3_9CELL</name>
<dbReference type="Proteomes" id="UP000822993">
    <property type="component" value="Unassembled WGS sequence"/>
</dbReference>
<evidence type="ECO:0000313" key="2">
    <source>
        <dbReference type="EMBL" id="MBE7702177.1"/>
    </source>
</evidence>
<accession>A0A9D5UKH3</accession>
<sequence length="222" mass="24995">MADMLRDQRAQGVSVAELARMIDRSPRMVRKVLSGESAGEAYRHAVTELHERGRVTAPPPRRRDRSGHLVPVRAPEGSEEATRVPEEAPRPKRGKFTERMTPLTDGARLYEFTAPKTKDAKGRAKANATMIARLRSAAKGQRWDRRKVKFSVTLSNGHSMEVGSKHGYQVSAVLGRSREFESDPMAWLKTQVEHRYADLEASGVVITDVNMTVYSHRDEKKF</sequence>
<dbReference type="EMBL" id="JACSPN010000035">
    <property type="protein sequence ID" value="MBE7702177.1"/>
    <property type="molecule type" value="Genomic_DNA"/>
</dbReference>
<dbReference type="RefSeq" id="WP_193721381.1">
    <property type="nucleotide sequence ID" value="NZ_JACSPN010000035.1"/>
</dbReference>
<reference evidence="2 3" key="1">
    <citation type="submission" date="2020-08" db="EMBL/GenBank/DDBJ databases">
        <title>A Genomic Blueprint of the Chicken Gut Microbiome.</title>
        <authorList>
            <person name="Gilroy R."/>
            <person name="Ravi A."/>
            <person name="Getino M."/>
            <person name="Pursley I."/>
            <person name="Horton D.L."/>
            <person name="Alikhan N.-F."/>
            <person name="Baker D."/>
            <person name="Gharbi K."/>
            <person name="Hall N."/>
            <person name="Watson M."/>
            <person name="Adriaenssens E.M."/>
            <person name="Foster-Nyarko E."/>
            <person name="Jarju S."/>
            <person name="Secka A."/>
            <person name="Antonio M."/>
            <person name="Oren A."/>
            <person name="Chaudhuri R."/>
            <person name="La Ragione R.M."/>
            <person name="Hildebrand F."/>
            <person name="Pallen M.J."/>
        </authorList>
    </citation>
    <scope>NUCLEOTIDE SEQUENCE [LARGE SCALE GENOMIC DNA]</scope>
    <source>
        <strain evidence="2 3">Sa1BUA8</strain>
    </source>
</reference>
<organism evidence="2 3">
    <name type="scientific">Oerskovia douganii</name>
    <dbReference type="NCBI Taxonomy" id="2762210"/>
    <lineage>
        <taxon>Bacteria</taxon>
        <taxon>Bacillati</taxon>
        <taxon>Actinomycetota</taxon>
        <taxon>Actinomycetes</taxon>
        <taxon>Micrococcales</taxon>
        <taxon>Cellulomonadaceae</taxon>
        <taxon>Oerskovia</taxon>
    </lineage>
</organism>